<dbReference type="Proteomes" id="UP000824151">
    <property type="component" value="Unassembled WGS sequence"/>
</dbReference>
<feature type="compositionally biased region" description="Acidic residues" evidence="1">
    <location>
        <begin position="184"/>
        <end position="193"/>
    </location>
</feature>
<sequence>MNEAIIIALMALVLVVVIVGWHFYDTRVAKPKNRLKALEKSLDAIATHNVEIAYSGRSKRIEQLKRMKKGETTPLSVVDALNRDSRLNKNGEWLKLEFFEGLHQGPFDDELTRDEWQFVQRRYSELVEEKTTHRMSVETQQRLLHQNEDRMNRLTSSYVEEAKKIAEHHSGEQRKNTWDAQFDALDDDPPQRP</sequence>
<keyword evidence="2" id="KW-0472">Membrane</keyword>
<proteinExistence type="predicted"/>
<evidence type="ECO:0000256" key="2">
    <source>
        <dbReference type="SAM" id="Phobius"/>
    </source>
</evidence>
<organism evidence="3 4">
    <name type="scientific">Candidatus Nesterenkonia stercoripullorum</name>
    <dbReference type="NCBI Taxonomy" id="2838701"/>
    <lineage>
        <taxon>Bacteria</taxon>
        <taxon>Bacillati</taxon>
        <taxon>Actinomycetota</taxon>
        <taxon>Actinomycetes</taxon>
        <taxon>Micrococcales</taxon>
        <taxon>Micrococcaceae</taxon>
        <taxon>Nesterenkonia</taxon>
    </lineage>
</organism>
<feature type="compositionally biased region" description="Basic and acidic residues" evidence="1">
    <location>
        <begin position="167"/>
        <end position="177"/>
    </location>
</feature>
<evidence type="ECO:0000313" key="4">
    <source>
        <dbReference type="Proteomes" id="UP000824151"/>
    </source>
</evidence>
<evidence type="ECO:0000256" key="1">
    <source>
        <dbReference type="SAM" id="MobiDB-lite"/>
    </source>
</evidence>
<protein>
    <submittedName>
        <fullName evidence="3">Uncharacterized protein</fullName>
    </submittedName>
</protein>
<reference evidence="3" key="1">
    <citation type="journal article" date="2021" name="PeerJ">
        <title>Extensive microbial diversity within the chicken gut microbiome revealed by metagenomics and culture.</title>
        <authorList>
            <person name="Gilroy R."/>
            <person name="Ravi A."/>
            <person name="Getino M."/>
            <person name="Pursley I."/>
            <person name="Horton D.L."/>
            <person name="Alikhan N.F."/>
            <person name="Baker D."/>
            <person name="Gharbi K."/>
            <person name="Hall N."/>
            <person name="Watson M."/>
            <person name="Adriaenssens E.M."/>
            <person name="Foster-Nyarko E."/>
            <person name="Jarju S."/>
            <person name="Secka A."/>
            <person name="Antonio M."/>
            <person name="Oren A."/>
            <person name="Chaudhuri R.R."/>
            <person name="La Ragione R."/>
            <person name="Hildebrand F."/>
            <person name="Pallen M.J."/>
        </authorList>
    </citation>
    <scope>NUCLEOTIDE SEQUENCE</scope>
    <source>
        <strain evidence="3">ChiHejej3B27-3195</strain>
    </source>
</reference>
<evidence type="ECO:0000313" key="3">
    <source>
        <dbReference type="EMBL" id="HIW99307.1"/>
    </source>
</evidence>
<keyword evidence="2" id="KW-0812">Transmembrane</keyword>
<dbReference type="AlphaFoldDB" id="A0A9D1URS7"/>
<reference evidence="3" key="2">
    <citation type="submission" date="2021-04" db="EMBL/GenBank/DDBJ databases">
        <authorList>
            <person name="Gilroy R."/>
        </authorList>
    </citation>
    <scope>NUCLEOTIDE SEQUENCE</scope>
    <source>
        <strain evidence="3">ChiHejej3B27-3195</strain>
    </source>
</reference>
<feature type="region of interest" description="Disordered" evidence="1">
    <location>
        <begin position="167"/>
        <end position="193"/>
    </location>
</feature>
<comment type="caution">
    <text evidence="3">The sequence shown here is derived from an EMBL/GenBank/DDBJ whole genome shotgun (WGS) entry which is preliminary data.</text>
</comment>
<feature type="transmembrane region" description="Helical" evidence="2">
    <location>
        <begin position="6"/>
        <end position="24"/>
    </location>
</feature>
<name>A0A9D1URS7_9MICC</name>
<dbReference type="EMBL" id="DXGD01000146">
    <property type="protein sequence ID" value="HIW99307.1"/>
    <property type="molecule type" value="Genomic_DNA"/>
</dbReference>
<gene>
    <name evidence="3" type="ORF">H9871_04105</name>
</gene>
<accession>A0A9D1URS7</accession>
<keyword evidence="2" id="KW-1133">Transmembrane helix</keyword>